<dbReference type="Proteomes" id="UP000033673">
    <property type="component" value="Unassembled WGS sequence"/>
</dbReference>
<name>A0A0F4NP84_9VIBR</name>
<dbReference type="RefSeq" id="WP_045954395.1">
    <property type="nucleotide sequence ID" value="NZ_JXXV01000007.1"/>
</dbReference>
<dbReference type="AlphaFoldDB" id="A0A0F4NP84"/>
<proteinExistence type="predicted"/>
<reference evidence="1 2" key="1">
    <citation type="journal article" date="2015" name="BMC Genomics">
        <title>Genome mining reveals unlocked bioactive potential of marine Gram-negative bacteria.</title>
        <authorList>
            <person name="Machado H."/>
            <person name="Sonnenschein E.C."/>
            <person name="Melchiorsen J."/>
            <person name="Gram L."/>
        </authorList>
    </citation>
    <scope>NUCLEOTIDE SEQUENCE [LARGE SCALE GENOMIC DNA]</scope>
    <source>
        <strain evidence="1 2">S2757</strain>
    </source>
</reference>
<comment type="caution">
    <text evidence="1">The sequence shown here is derived from an EMBL/GenBank/DDBJ whole genome shotgun (WGS) entry which is preliminary data.</text>
</comment>
<accession>A0A0F4NP84</accession>
<dbReference type="PATRIC" id="fig|579748.3.peg.785"/>
<dbReference type="OrthoDB" id="5903399at2"/>
<gene>
    <name evidence="1" type="ORF">TW81_03780</name>
</gene>
<protein>
    <submittedName>
        <fullName evidence="1">Uncharacterized protein</fullName>
    </submittedName>
</protein>
<sequence>MTRKAHNLDEVIISELQSNGYIKSEAEAFLKKNVYKLNKQEIETIKNYAEHFGLNAKERIIEDILELRREALMLKLVSEAPIA</sequence>
<evidence type="ECO:0000313" key="2">
    <source>
        <dbReference type="Proteomes" id="UP000033673"/>
    </source>
</evidence>
<organism evidence="1 2">
    <name type="scientific">Vibrio galatheae</name>
    <dbReference type="NCBI Taxonomy" id="579748"/>
    <lineage>
        <taxon>Bacteria</taxon>
        <taxon>Pseudomonadati</taxon>
        <taxon>Pseudomonadota</taxon>
        <taxon>Gammaproteobacteria</taxon>
        <taxon>Vibrionales</taxon>
        <taxon>Vibrionaceae</taxon>
        <taxon>Vibrio</taxon>
    </lineage>
</organism>
<keyword evidence="2" id="KW-1185">Reference proteome</keyword>
<dbReference type="EMBL" id="JXXV01000007">
    <property type="protein sequence ID" value="KJY84658.1"/>
    <property type="molecule type" value="Genomic_DNA"/>
</dbReference>
<evidence type="ECO:0000313" key="1">
    <source>
        <dbReference type="EMBL" id="KJY84658.1"/>
    </source>
</evidence>